<organism evidence="2 3">
    <name type="scientific">Fasciolopsis buskii</name>
    <dbReference type="NCBI Taxonomy" id="27845"/>
    <lineage>
        <taxon>Eukaryota</taxon>
        <taxon>Metazoa</taxon>
        <taxon>Spiralia</taxon>
        <taxon>Lophotrochozoa</taxon>
        <taxon>Platyhelminthes</taxon>
        <taxon>Trematoda</taxon>
        <taxon>Digenea</taxon>
        <taxon>Plagiorchiida</taxon>
        <taxon>Echinostomata</taxon>
        <taxon>Echinostomatoidea</taxon>
        <taxon>Fasciolidae</taxon>
        <taxon>Fasciolopsis</taxon>
    </lineage>
</organism>
<keyword evidence="3" id="KW-1185">Reference proteome</keyword>
<keyword evidence="2" id="KW-0808">Transferase</keyword>
<name>A0A8E0RY62_9TREM</name>
<dbReference type="Gene3D" id="3.40.50.1820">
    <property type="entry name" value="alpha/beta hydrolase"/>
    <property type="match status" value="1"/>
</dbReference>
<dbReference type="AlphaFoldDB" id="A0A8E0RY62"/>
<keyword evidence="2" id="KW-0012">Acyltransferase</keyword>
<gene>
    <name evidence="2" type="ORF">FBUS_04989</name>
</gene>
<dbReference type="OrthoDB" id="190846at2759"/>
<evidence type="ECO:0000313" key="3">
    <source>
        <dbReference type="Proteomes" id="UP000728185"/>
    </source>
</evidence>
<keyword evidence="1" id="KW-0732">Signal</keyword>
<evidence type="ECO:0000256" key="1">
    <source>
        <dbReference type="SAM" id="SignalP"/>
    </source>
</evidence>
<proteinExistence type="predicted"/>
<dbReference type="SUPFAM" id="SSF53474">
    <property type="entry name" value="alpha/beta-Hydrolases"/>
    <property type="match status" value="1"/>
</dbReference>
<dbReference type="GO" id="GO:0008374">
    <property type="term" value="F:O-acyltransferase activity"/>
    <property type="evidence" value="ECO:0007669"/>
    <property type="project" value="InterPro"/>
</dbReference>
<dbReference type="GO" id="GO:0006629">
    <property type="term" value="P:lipid metabolic process"/>
    <property type="evidence" value="ECO:0007669"/>
    <property type="project" value="InterPro"/>
</dbReference>
<protein>
    <submittedName>
        <fullName evidence="2">Phosphatidylcholine-sterol acyltransferase (Lecithin-cholesterol acyltransferase)/ Phospholipase A</fullName>
    </submittedName>
</protein>
<feature type="chain" id="PRO_5034500737" evidence="1">
    <location>
        <begin position="25"/>
        <end position="408"/>
    </location>
</feature>
<dbReference type="PANTHER" id="PTHR11440">
    <property type="entry name" value="LECITHIN-CHOLESTEROL ACYLTRANSFERASE-RELATED"/>
    <property type="match status" value="1"/>
</dbReference>
<comment type="caution">
    <text evidence="2">The sequence shown here is derived from an EMBL/GenBank/DDBJ whole genome shotgun (WGS) entry which is preliminary data.</text>
</comment>
<accession>A0A8E0RY62</accession>
<dbReference type="InterPro" id="IPR003386">
    <property type="entry name" value="LACT/PDAT_acylTrfase"/>
</dbReference>
<dbReference type="EMBL" id="LUCM01006377">
    <property type="protein sequence ID" value="KAA0191360.1"/>
    <property type="molecule type" value="Genomic_DNA"/>
</dbReference>
<dbReference type="InterPro" id="IPR029058">
    <property type="entry name" value="AB_hydrolase_fold"/>
</dbReference>
<dbReference type="Pfam" id="PF02450">
    <property type="entry name" value="LCAT"/>
    <property type="match status" value="2"/>
</dbReference>
<sequence length="408" mass="46511">MLGGSGHAFVVAILLTSVIKSALEAVIKETTKPLKNPVILIPGDGGNRIYARLRESPANQSSELIWLNLKDFIDTDTITRVLSLHYDDQFRSHDAKEYEITFPGWGDTETVSTLDSHQKIFGRYFDGIIDDLKLDPYFVSNRSIRGAPYDFRRAPNENGQFFQRLKALIEETYSINNNQRVVLVGHSMGCLMSMLFMEKQSLEWKKQYVKSFVSLAGPYGGAAKVLRVVASGENFHVFFRSPLVFRDLQRTFASFYFMVPDPRLWSANEILVETPKRNYTSRDYKQFFEDIGFPIGQNLMEKSVKGVDFFNGPTGVDEVYCLYGTSLPTDHKMVYSPPSILRRPFPNQVPTVMYGNGDGTVNIRSLEVCKMWSNVTVIPLPLARHLEIMRDARVLKLMRKLTGFEEVH</sequence>
<reference evidence="2" key="1">
    <citation type="submission" date="2019-05" db="EMBL/GenBank/DDBJ databases">
        <title>Annotation for the trematode Fasciolopsis buski.</title>
        <authorList>
            <person name="Choi Y.-J."/>
        </authorList>
    </citation>
    <scope>NUCLEOTIDE SEQUENCE</scope>
    <source>
        <strain evidence="2">HT</strain>
        <tissue evidence="2">Whole worm</tissue>
    </source>
</reference>
<feature type="signal peptide" evidence="1">
    <location>
        <begin position="1"/>
        <end position="24"/>
    </location>
</feature>
<evidence type="ECO:0000313" key="2">
    <source>
        <dbReference type="EMBL" id="KAA0191360.1"/>
    </source>
</evidence>
<dbReference type="Proteomes" id="UP000728185">
    <property type="component" value="Unassembled WGS sequence"/>
</dbReference>